<dbReference type="InterPro" id="IPR000362">
    <property type="entry name" value="Fumarate_lyase_fam"/>
</dbReference>
<organism evidence="4 5">
    <name type="scientific">Actinomadura craniellae</name>
    <dbReference type="NCBI Taxonomy" id="2231787"/>
    <lineage>
        <taxon>Bacteria</taxon>
        <taxon>Bacillati</taxon>
        <taxon>Actinomycetota</taxon>
        <taxon>Actinomycetes</taxon>
        <taxon>Streptosporangiales</taxon>
        <taxon>Thermomonosporaceae</taxon>
        <taxon>Actinomadura</taxon>
    </lineage>
</organism>
<dbReference type="PRINTS" id="PR00149">
    <property type="entry name" value="FUMRATELYASE"/>
</dbReference>
<dbReference type="PANTHER" id="PTHR43172:SF2">
    <property type="entry name" value="ADENYLOSUCCINATE LYASE C-TERMINAL DOMAIN-CONTAINING PROTEIN"/>
    <property type="match status" value="1"/>
</dbReference>
<proteinExistence type="inferred from homology"/>
<keyword evidence="5" id="KW-1185">Reference proteome</keyword>
<evidence type="ECO:0000313" key="4">
    <source>
        <dbReference type="EMBL" id="RAY16546.1"/>
    </source>
</evidence>
<dbReference type="PANTHER" id="PTHR43172">
    <property type="entry name" value="ADENYLOSUCCINATE LYASE"/>
    <property type="match status" value="1"/>
</dbReference>
<dbReference type="GO" id="GO:0016829">
    <property type="term" value="F:lyase activity"/>
    <property type="evidence" value="ECO:0007669"/>
    <property type="project" value="UniProtKB-KW"/>
</dbReference>
<dbReference type="InterPro" id="IPR008948">
    <property type="entry name" value="L-Aspartase-like"/>
</dbReference>
<keyword evidence="1" id="KW-0456">Lyase</keyword>
<evidence type="ECO:0000259" key="3">
    <source>
        <dbReference type="Pfam" id="PF00206"/>
    </source>
</evidence>
<sequence>MGLLAPARAGASASTGDAAWVRALLDAEAALARAQARAGTVPAAAAAEITRVAAGLRPDPGALALRALETGNPVVPLLAELRAALDPAVAGHVHRGATSQDIVDTATMLVAHRALEPVLAALDRTLAALAGLAGRYRDTPMPARTLGQRAVPTTFGLKAAGWLLGCLDAREELDRARRALPVQLGGAAGTLAAPAGPELLPLYAAELGLAEPILPWHTRRAPVLRLGAALAETSGALGKLATDVIWLAQTEVGEVAEPAAPGRGGSSIMAHKRNPVLSVRVRSAALQVPAYVSVLAASAVGEHERPVGAWHAEWQPLRETLRLVAGAADAAAELTGGMVVHPDRMLAGLAGLDGTTGAAAELTDRALAHYQAHYHRRKP</sequence>
<dbReference type="OrthoDB" id="9768878at2"/>
<name>A0A365HC81_9ACTN</name>
<dbReference type="GO" id="GO:0016853">
    <property type="term" value="F:isomerase activity"/>
    <property type="evidence" value="ECO:0007669"/>
    <property type="project" value="UniProtKB-KW"/>
</dbReference>
<evidence type="ECO:0000313" key="5">
    <source>
        <dbReference type="Proteomes" id="UP000251891"/>
    </source>
</evidence>
<dbReference type="InterPro" id="IPR020557">
    <property type="entry name" value="Fumarate_lyase_CS"/>
</dbReference>
<dbReference type="EMBL" id="QLYX01000002">
    <property type="protein sequence ID" value="RAY16546.1"/>
    <property type="molecule type" value="Genomic_DNA"/>
</dbReference>
<evidence type="ECO:0000256" key="1">
    <source>
        <dbReference type="ARBA" id="ARBA00023239"/>
    </source>
</evidence>
<keyword evidence="4" id="KW-0413">Isomerase</keyword>
<evidence type="ECO:0000256" key="2">
    <source>
        <dbReference type="ARBA" id="ARBA00034772"/>
    </source>
</evidence>
<dbReference type="AlphaFoldDB" id="A0A365HC81"/>
<dbReference type="PROSITE" id="PS00163">
    <property type="entry name" value="FUMARATE_LYASES"/>
    <property type="match status" value="1"/>
</dbReference>
<protein>
    <submittedName>
        <fullName evidence="4">3-carboxy-cis,cis-muconate cycloisomerase</fullName>
    </submittedName>
</protein>
<feature type="domain" description="Fumarate lyase N-terminal" evidence="3">
    <location>
        <begin position="26"/>
        <end position="288"/>
    </location>
</feature>
<comment type="caution">
    <text evidence="4">The sequence shown here is derived from an EMBL/GenBank/DDBJ whole genome shotgun (WGS) entry which is preliminary data.</text>
</comment>
<dbReference type="Proteomes" id="UP000251891">
    <property type="component" value="Unassembled WGS sequence"/>
</dbReference>
<comment type="similarity">
    <text evidence="2">Belongs to the class-II fumarase/aspartase family.</text>
</comment>
<gene>
    <name evidence="4" type="ORF">DPM19_04030</name>
</gene>
<dbReference type="Gene3D" id="1.20.200.10">
    <property type="entry name" value="Fumarase/aspartase (Central domain)"/>
    <property type="match status" value="1"/>
</dbReference>
<reference evidence="4 5" key="1">
    <citation type="submission" date="2018-06" db="EMBL/GenBank/DDBJ databases">
        <title>Actinomadura craniellae sp. nov. isolated from marine sponge Craniella sp.</title>
        <authorList>
            <person name="Li L."/>
            <person name="Xu Q.H."/>
            <person name="Lin H.W."/>
            <person name="Lu Y.H."/>
        </authorList>
    </citation>
    <scope>NUCLEOTIDE SEQUENCE [LARGE SCALE GENOMIC DNA]</scope>
    <source>
        <strain evidence="4 5">LHW63021</strain>
    </source>
</reference>
<dbReference type="Pfam" id="PF00206">
    <property type="entry name" value="Lyase_1"/>
    <property type="match status" value="1"/>
</dbReference>
<dbReference type="SUPFAM" id="SSF48557">
    <property type="entry name" value="L-aspartase-like"/>
    <property type="match status" value="1"/>
</dbReference>
<accession>A0A365HC81</accession>
<dbReference type="InterPro" id="IPR022761">
    <property type="entry name" value="Fumarate_lyase_N"/>
</dbReference>